<feature type="region of interest" description="Disordered" evidence="1">
    <location>
        <begin position="225"/>
        <end position="268"/>
    </location>
</feature>
<accession>A0A4Y7I8A1</accession>
<dbReference type="Proteomes" id="UP000316621">
    <property type="component" value="Chromosome 1"/>
</dbReference>
<feature type="region of interest" description="Disordered" evidence="1">
    <location>
        <begin position="94"/>
        <end position="130"/>
    </location>
</feature>
<gene>
    <name evidence="2" type="ORF">C5167_036811</name>
</gene>
<feature type="compositionally biased region" description="Basic residues" evidence="1">
    <location>
        <begin position="334"/>
        <end position="343"/>
    </location>
</feature>
<dbReference type="PANTHER" id="PTHR31286:SF165">
    <property type="entry name" value="DUF4283 DOMAIN-CONTAINING PROTEIN"/>
    <property type="match status" value="1"/>
</dbReference>
<feature type="compositionally biased region" description="Polar residues" evidence="1">
    <location>
        <begin position="108"/>
        <end position="124"/>
    </location>
</feature>
<keyword evidence="3" id="KW-1185">Reference proteome</keyword>
<dbReference type="STRING" id="3469.A0A4Y7I8A1"/>
<sequence>MIYNVPLHLWNNIGLSPIASFVGKPLLMDEYTRNKTRLIYARVLIEISIDFVFPNSIPLWVDGKFVMNLPVEYQWKPQKCALCSSFGHSSNIGSLNGANSKTRRTPWKKQTSATLEKSQSFSKETSIEKEKDGGVNIENVDVLTPPIDVQPNRQMVVDGVGAFEKMAESGDLNEELFIESKTYTRRNKESSKRYFKPKQTPICHLNPFGVSEASPEIVNAETVEALPKSREEEEDKSVDPSCEVEKNHEDVVTCQDESEESEHGTDVEELCVEKLKPLEDISRRKTMSREQHIGAPIGDKEAEAKNIFGGIIDRYQSLKADKDLGPSNEELGRGKRASAKKKL</sequence>
<dbReference type="EMBL" id="CM010715">
    <property type="protein sequence ID" value="RZC43861.1"/>
    <property type="molecule type" value="Genomic_DNA"/>
</dbReference>
<dbReference type="Gramene" id="RZC43861">
    <property type="protein sequence ID" value="RZC43861"/>
    <property type="gene ID" value="C5167_036811"/>
</dbReference>
<proteinExistence type="predicted"/>
<reference evidence="2 3" key="1">
    <citation type="journal article" date="2018" name="Science">
        <title>The opium poppy genome and morphinan production.</title>
        <authorList>
            <person name="Guo L."/>
            <person name="Winzer T."/>
            <person name="Yang X."/>
            <person name="Li Y."/>
            <person name="Ning Z."/>
            <person name="He Z."/>
            <person name="Teodor R."/>
            <person name="Lu Y."/>
            <person name="Bowser T.A."/>
            <person name="Graham I.A."/>
            <person name="Ye K."/>
        </authorList>
    </citation>
    <scope>NUCLEOTIDE SEQUENCE [LARGE SCALE GENOMIC DNA]</scope>
    <source>
        <strain evidence="3">cv. HN1</strain>
        <tissue evidence="2">Leaves</tissue>
    </source>
</reference>
<evidence type="ECO:0000313" key="3">
    <source>
        <dbReference type="Proteomes" id="UP000316621"/>
    </source>
</evidence>
<dbReference type="PANTHER" id="PTHR31286">
    <property type="entry name" value="GLYCINE-RICH CELL WALL STRUCTURAL PROTEIN 1.8-LIKE"/>
    <property type="match status" value="1"/>
</dbReference>
<organism evidence="2 3">
    <name type="scientific">Papaver somniferum</name>
    <name type="common">Opium poppy</name>
    <dbReference type="NCBI Taxonomy" id="3469"/>
    <lineage>
        <taxon>Eukaryota</taxon>
        <taxon>Viridiplantae</taxon>
        <taxon>Streptophyta</taxon>
        <taxon>Embryophyta</taxon>
        <taxon>Tracheophyta</taxon>
        <taxon>Spermatophyta</taxon>
        <taxon>Magnoliopsida</taxon>
        <taxon>Ranunculales</taxon>
        <taxon>Papaveraceae</taxon>
        <taxon>Papaveroideae</taxon>
        <taxon>Papaver</taxon>
    </lineage>
</organism>
<dbReference type="InterPro" id="IPR040256">
    <property type="entry name" value="At4g02000-like"/>
</dbReference>
<protein>
    <submittedName>
        <fullName evidence="2">Uncharacterized protein</fullName>
    </submittedName>
</protein>
<name>A0A4Y7I8A1_PAPSO</name>
<dbReference type="AlphaFoldDB" id="A0A4Y7I8A1"/>
<feature type="region of interest" description="Disordered" evidence="1">
    <location>
        <begin position="318"/>
        <end position="343"/>
    </location>
</feature>
<evidence type="ECO:0000256" key="1">
    <source>
        <dbReference type="SAM" id="MobiDB-lite"/>
    </source>
</evidence>
<evidence type="ECO:0000313" key="2">
    <source>
        <dbReference type="EMBL" id="RZC43861.1"/>
    </source>
</evidence>